<dbReference type="InterPro" id="IPR018338">
    <property type="entry name" value="Carbonic_anhydrase_a-class_CS"/>
</dbReference>
<reference evidence="11" key="3">
    <citation type="submission" date="2010-09" db="EMBL/GenBank/DDBJ databases">
        <title>Annotation of Gaeumannomyces graminis var. tritici R3-111a-1.</title>
        <authorList>
            <consortium name="The Broad Institute Genome Sequencing Platform"/>
            <person name="Ma L.-J."/>
            <person name="Dead R."/>
            <person name="Young S.K."/>
            <person name="Zeng Q."/>
            <person name="Gargeya S."/>
            <person name="Fitzgerald M."/>
            <person name="Haas B."/>
            <person name="Abouelleil A."/>
            <person name="Alvarado L."/>
            <person name="Arachchi H.M."/>
            <person name="Berlin A."/>
            <person name="Brown A."/>
            <person name="Chapman S.B."/>
            <person name="Chen Z."/>
            <person name="Dunbar C."/>
            <person name="Freedman E."/>
            <person name="Gearin G."/>
            <person name="Gellesch M."/>
            <person name="Goldberg J."/>
            <person name="Griggs A."/>
            <person name="Gujja S."/>
            <person name="Heiman D."/>
            <person name="Howarth C."/>
            <person name="Larson L."/>
            <person name="Lui A."/>
            <person name="MacDonald P.J.P."/>
            <person name="Mehta T."/>
            <person name="Montmayeur A."/>
            <person name="Murphy C."/>
            <person name="Neiman D."/>
            <person name="Pearson M."/>
            <person name="Priest M."/>
            <person name="Roberts A."/>
            <person name="Saif S."/>
            <person name="Shea T."/>
            <person name="Shenoy N."/>
            <person name="Sisk P."/>
            <person name="Stolte C."/>
            <person name="Sykes S."/>
            <person name="Yandava C."/>
            <person name="Wortman J."/>
            <person name="Nusbaum C."/>
            <person name="Birren B."/>
        </authorList>
    </citation>
    <scope>NUCLEOTIDE SEQUENCE</scope>
    <source>
        <strain evidence="11">R3-111a-1</strain>
    </source>
</reference>
<organism evidence="11">
    <name type="scientific">Gaeumannomyces tritici (strain R3-111a-1)</name>
    <name type="common">Wheat and barley take-all root rot fungus</name>
    <name type="synonym">Gaeumannomyces graminis var. tritici</name>
    <dbReference type="NCBI Taxonomy" id="644352"/>
    <lineage>
        <taxon>Eukaryota</taxon>
        <taxon>Fungi</taxon>
        <taxon>Dikarya</taxon>
        <taxon>Ascomycota</taxon>
        <taxon>Pezizomycotina</taxon>
        <taxon>Sordariomycetes</taxon>
        <taxon>Sordariomycetidae</taxon>
        <taxon>Magnaporthales</taxon>
        <taxon>Magnaporthaceae</taxon>
        <taxon>Gaeumannomyces</taxon>
    </lineage>
</organism>
<reference evidence="12" key="5">
    <citation type="submission" date="2018-04" db="UniProtKB">
        <authorList>
            <consortium name="EnsemblFungi"/>
        </authorList>
    </citation>
    <scope>IDENTIFICATION</scope>
    <source>
        <strain evidence="12">R3-111a-1</strain>
    </source>
</reference>
<keyword evidence="6 9" id="KW-0862">Zinc</keyword>
<dbReference type="SMART" id="SM01057">
    <property type="entry name" value="Carb_anhydrase"/>
    <property type="match status" value="1"/>
</dbReference>
<dbReference type="PROSITE" id="PS51144">
    <property type="entry name" value="ALPHA_CA_2"/>
    <property type="match status" value="1"/>
</dbReference>
<comment type="similarity">
    <text evidence="3 9">Belongs to the alpha-carbonic anhydrase family.</text>
</comment>
<dbReference type="EC" id="4.2.1.1" evidence="4 9"/>
<gene>
    <name evidence="12" type="primary">20344343</name>
    <name evidence="11" type="ORF">GGTG_03885</name>
</gene>
<dbReference type="eggNOG" id="KOG0382">
    <property type="taxonomic scope" value="Eukaryota"/>
</dbReference>
<sequence length="277" mass="30240">MKSVAILGSLASLASLASAFCAHGTTLFPRASGDEVKIATYGFHGMNGPLNWYGLNKTLNAKCAQGKEQSPINILTKTLKSVDGSSLGFDIQSYDNGADFVNLGSTLEVIANGTLKLDSKEYKLAQFHFHTPSEHHIDDEYYPAEVHFVFQAADQSLSVVGFPIELHGRNSDFVATVFEKVDKIKEPGSKGTTGKLDFTKLRDHLRRSKVYQYKGSLTTPPCTEGIAWNVVRDPVTIDVNTYKAIKGIMKFNSRYTQNTPGEINLLDNAANTLAGKA</sequence>
<dbReference type="STRING" id="644352.J3NRI1"/>
<evidence type="ECO:0000259" key="10">
    <source>
        <dbReference type="PROSITE" id="PS51144"/>
    </source>
</evidence>
<feature type="domain" description="Alpha-carbonic anhydrase" evidence="10">
    <location>
        <begin position="39"/>
        <end position="277"/>
    </location>
</feature>
<comment type="catalytic activity">
    <reaction evidence="8 9">
        <text>hydrogencarbonate + H(+) = CO2 + H2O</text>
        <dbReference type="Rhea" id="RHEA:10748"/>
        <dbReference type="ChEBI" id="CHEBI:15377"/>
        <dbReference type="ChEBI" id="CHEBI:15378"/>
        <dbReference type="ChEBI" id="CHEBI:16526"/>
        <dbReference type="ChEBI" id="CHEBI:17544"/>
        <dbReference type="EC" id="4.2.1.1"/>
    </reaction>
</comment>
<keyword evidence="7 9" id="KW-0456">Lyase</keyword>
<dbReference type="SUPFAM" id="SSF51069">
    <property type="entry name" value="Carbonic anhydrase"/>
    <property type="match status" value="1"/>
</dbReference>
<dbReference type="OrthoDB" id="429145at2759"/>
<comment type="function">
    <text evidence="2 9">Reversible hydration of carbon dioxide.</text>
</comment>
<dbReference type="PANTHER" id="PTHR18952:SF265">
    <property type="entry name" value="CARBONIC ANHYDRASE"/>
    <property type="match status" value="1"/>
</dbReference>
<protein>
    <recommendedName>
        <fullName evidence="4 9">Carbonic anhydrase</fullName>
        <ecNumber evidence="4 9">4.2.1.1</ecNumber>
    </recommendedName>
</protein>
<dbReference type="InterPro" id="IPR023561">
    <property type="entry name" value="Carbonic_anhydrase_a-class"/>
</dbReference>
<dbReference type="AlphaFoldDB" id="J3NRI1"/>
<keyword evidence="9" id="KW-0732">Signal</keyword>
<dbReference type="RefSeq" id="XP_009219932.1">
    <property type="nucleotide sequence ID" value="XM_009221668.1"/>
</dbReference>
<evidence type="ECO:0000256" key="1">
    <source>
        <dbReference type="ARBA" id="ARBA00001947"/>
    </source>
</evidence>
<accession>J3NRI1</accession>
<evidence type="ECO:0000256" key="8">
    <source>
        <dbReference type="ARBA" id="ARBA00048348"/>
    </source>
</evidence>
<dbReference type="VEuPathDB" id="FungiDB:GGTG_03885"/>
<reference evidence="11" key="2">
    <citation type="submission" date="2010-07" db="EMBL/GenBank/DDBJ databases">
        <authorList>
            <consortium name="The Broad Institute Genome Sequencing Platform"/>
            <consortium name="Broad Institute Genome Sequencing Center for Infectious Disease"/>
            <person name="Ma L.-J."/>
            <person name="Dead R."/>
            <person name="Young S."/>
            <person name="Zeng Q."/>
            <person name="Koehrsen M."/>
            <person name="Alvarado L."/>
            <person name="Berlin A."/>
            <person name="Chapman S.B."/>
            <person name="Chen Z."/>
            <person name="Freedman E."/>
            <person name="Gellesch M."/>
            <person name="Goldberg J."/>
            <person name="Griggs A."/>
            <person name="Gujja S."/>
            <person name="Heilman E.R."/>
            <person name="Heiman D."/>
            <person name="Hepburn T."/>
            <person name="Howarth C."/>
            <person name="Jen D."/>
            <person name="Larson L."/>
            <person name="Mehta T."/>
            <person name="Neiman D."/>
            <person name="Pearson M."/>
            <person name="Roberts A."/>
            <person name="Saif S."/>
            <person name="Shea T."/>
            <person name="Shenoy N."/>
            <person name="Sisk P."/>
            <person name="Stolte C."/>
            <person name="Sykes S."/>
            <person name="Walk T."/>
            <person name="White J."/>
            <person name="Yandava C."/>
            <person name="Haas B."/>
            <person name="Nusbaum C."/>
            <person name="Birren B."/>
        </authorList>
    </citation>
    <scope>NUCLEOTIDE SEQUENCE</scope>
    <source>
        <strain evidence="11">R3-111a-1</strain>
    </source>
</reference>
<dbReference type="GeneID" id="20344343"/>
<proteinExistence type="inferred from homology"/>
<dbReference type="HOGENOM" id="CLU_039326_0_1_1"/>
<dbReference type="GO" id="GO:0004089">
    <property type="term" value="F:carbonate dehydratase activity"/>
    <property type="evidence" value="ECO:0007669"/>
    <property type="project" value="UniProtKB-UniRule"/>
</dbReference>
<evidence type="ECO:0000256" key="4">
    <source>
        <dbReference type="ARBA" id="ARBA00012925"/>
    </source>
</evidence>
<evidence type="ECO:0000313" key="12">
    <source>
        <dbReference type="EnsemblFungi" id="EJT78787"/>
    </source>
</evidence>
<reference evidence="12" key="4">
    <citation type="journal article" date="2015" name="G3 (Bethesda)">
        <title>Genome sequences of three phytopathogenic species of the Magnaporthaceae family of fungi.</title>
        <authorList>
            <person name="Okagaki L.H."/>
            <person name="Nunes C.C."/>
            <person name="Sailsbery J."/>
            <person name="Clay B."/>
            <person name="Brown D."/>
            <person name="John T."/>
            <person name="Oh Y."/>
            <person name="Young N."/>
            <person name="Fitzgerald M."/>
            <person name="Haas B.J."/>
            <person name="Zeng Q."/>
            <person name="Young S."/>
            <person name="Adiconis X."/>
            <person name="Fan L."/>
            <person name="Levin J.Z."/>
            <person name="Mitchell T.K."/>
            <person name="Okubara P.A."/>
            <person name="Farman M.L."/>
            <person name="Kohn L.M."/>
            <person name="Birren B."/>
            <person name="Ma L.-J."/>
            <person name="Dean R.A."/>
        </authorList>
    </citation>
    <scope>NUCLEOTIDE SEQUENCE</scope>
    <source>
        <strain evidence="12">R3-111a-1</strain>
    </source>
</reference>
<dbReference type="PANTHER" id="PTHR18952">
    <property type="entry name" value="CARBONIC ANHYDRASE"/>
    <property type="match status" value="1"/>
</dbReference>
<evidence type="ECO:0000256" key="7">
    <source>
        <dbReference type="ARBA" id="ARBA00023239"/>
    </source>
</evidence>
<evidence type="ECO:0000313" key="13">
    <source>
        <dbReference type="Proteomes" id="UP000006039"/>
    </source>
</evidence>
<evidence type="ECO:0000256" key="6">
    <source>
        <dbReference type="ARBA" id="ARBA00022833"/>
    </source>
</evidence>
<evidence type="ECO:0000313" key="11">
    <source>
        <dbReference type="EMBL" id="EJT78787.1"/>
    </source>
</evidence>
<name>J3NRI1_GAET3</name>
<dbReference type="InterPro" id="IPR041891">
    <property type="entry name" value="Alpha_CA_prokaryot-like"/>
</dbReference>
<evidence type="ECO:0000256" key="3">
    <source>
        <dbReference type="ARBA" id="ARBA00010718"/>
    </source>
</evidence>
<dbReference type="InterPro" id="IPR001148">
    <property type="entry name" value="CA_dom"/>
</dbReference>
<dbReference type="InterPro" id="IPR036398">
    <property type="entry name" value="CA_dom_sf"/>
</dbReference>
<keyword evidence="5 9" id="KW-0479">Metal-binding</keyword>
<evidence type="ECO:0000256" key="2">
    <source>
        <dbReference type="ARBA" id="ARBA00002904"/>
    </source>
</evidence>
<comment type="cofactor">
    <cofactor evidence="1 9">
        <name>Zn(2+)</name>
        <dbReference type="ChEBI" id="CHEBI:29105"/>
    </cofactor>
</comment>
<keyword evidence="13" id="KW-1185">Reference proteome</keyword>
<feature type="chain" id="PRO_5015094421" description="Carbonic anhydrase" evidence="9">
    <location>
        <begin position="20"/>
        <end position="277"/>
    </location>
</feature>
<dbReference type="CDD" id="cd03124">
    <property type="entry name" value="alpha_CA_prokaryotic_like"/>
    <property type="match status" value="1"/>
</dbReference>
<evidence type="ECO:0000256" key="5">
    <source>
        <dbReference type="ARBA" id="ARBA00022723"/>
    </source>
</evidence>
<dbReference type="GO" id="GO:0008270">
    <property type="term" value="F:zinc ion binding"/>
    <property type="evidence" value="ECO:0007669"/>
    <property type="project" value="UniProtKB-UniRule"/>
</dbReference>
<reference evidence="13" key="1">
    <citation type="submission" date="2010-07" db="EMBL/GenBank/DDBJ databases">
        <title>The genome sequence of Gaeumannomyces graminis var. tritici strain R3-111a-1.</title>
        <authorList>
            <consortium name="The Broad Institute Genome Sequencing Platform"/>
            <person name="Ma L.-J."/>
            <person name="Dead R."/>
            <person name="Young S."/>
            <person name="Zeng Q."/>
            <person name="Koehrsen M."/>
            <person name="Alvarado L."/>
            <person name="Berlin A."/>
            <person name="Chapman S.B."/>
            <person name="Chen Z."/>
            <person name="Freedman E."/>
            <person name="Gellesch M."/>
            <person name="Goldberg J."/>
            <person name="Griggs A."/>
            <person name="Gujja S."/>
            <person name="Heilman E.R."/>
            <person name="Heiman D."/>
            <person name="Hepburn T."/>
            <person name="Howarth C."/>
            <person name="Jen D."/>
            <person name="Larson L."/>
            <person name="Mehta T."/>
            <person name="Neiman D."/>
            <person name="Pearson M."/>
            <person name="Roberts A."/>
            <person name="Saif S."/>
            <person name="Shea T."/>
            <person name="Shenoy N."/>
            <person name="Sisk P."/>
            <person name="Stolte C."/>
            <person name="Sykes S."/>
            <person name="Walk T."/>
            <person name="White J."/>
            <person name="Yandava C."/>
            <person name="Haas B."/>
            <person name="Nusbaum C."/>
            <person name="Birren B."/>
        </authorList>
    </citation>
    <scope>NUCLEOTIDE SEQUENCE [LARGE SCALE GENOMIC DNA]</scope>
    <source>
        <strain evidence="13">R3-111a-1</strain>
    </source>
</reference>
<dbReference type="EnsemblFungi" id="EJT78787">
    <property type="protein sequence ID" value="EJT78787"/>
    <property type="gene ID" value="GGTG_03885"/>
</dbReference>
<dbReference type="PROSITE" id="PS00162">
    <property type="entry name" value="ALPHA_CA_1"/>
    <property type="match status" value="1"/>
</dbReference>
<dbReference type="Proteomes" id="UP000006039">
    <property type="component" value="Unassembled WGS sequence"/>
</dbReference>
<dbReference type="EMBL" id="GL385396">
    <property type="protein sequence ID" value="EJT78787.1"/>
    <property type="molecule type" value="Genomic_DNA"/>
</dbReference>
<feature type="signal peptide" evidence="9">
    <location>
        <begin position="1"/>
        <end position="19"/>
    </location>
</feature>
<evidence type="ECO:0000256" key="9">
    <source>
        <dbReference type="RuleBase" id="RU367011"/>
    </source>
</evidence>
<dbReference type="Gene3D" id="3.10.200.10">
    <property type="entry name" value="Alpha carbonic anhydrase"/>
    <property type="match status" value="1"/>
</dbReference>
<dbReference type="Pfam" id="PF00194">
    <property type="entry name" value="Carb_anhydrase"/>
    <property type="match status" value="1"/>
</dbReference>